<dbReference type="GO" id="GO:0070593">
    <property type="term" value="P:dendrite self-avoidance"/>
    <property type="evidence" value="ECO:0007669"/>
    <property type="project" value="TreeGrafter"/>
</dbReference>
<dbReference type="GO" id="GO:0007156">
    <property type="term" value="P:homophilic cell adhesion via plasma membrane adhesion molecules"/>
    <property type="evidence" value="ECO:0007669"/>
    <property type="project" value="TreeGrafter"/>
</dbReference>
<dbReference type="PROSITE" id="PS50835">
    <property type="entry name" value="IG_LIKE"/>
    <property type="match status" value="1"/>
</dbReference>
<dbReference type="SUPFAM" id="SSF48726">
    <property type="entry name" value="Immunoglobulin"/>
    <property type="match status" value="2"/>
</dbReference>
<proteinExistence type="predicted"/>
<dbReference type="PANTHER" id="PTHR10075:SF100">
    <property type="entry name" value="FASCICLIN-2"/>
    <property type="match status" value="1"/>
</dbReference>
<keyword evidence="1" id="KW-0393">Immunoglobulin domain</keyword>
<dbReference type="InterPro" id="IPR036179">
    <property type="entry name" value="Ig-like_dom_sf"/>
</dbReference>
<dbReference type="AlphaFoldDB" id="A0AAV4Q8L9"/>
<organism evidence="4 5">
    <name type="scientific">Caerostris extrusa</name>
    <name type="common">Bark spider</name>
    <name type="synonym">Caerostris bankana</name>
    <dbReference type="NCBI Taxonomy" id="172846"/>
    <lineage>
        <taxon>Eukaryota</taxon>
        <taxon>Metazoa</taxon>
        <taxon>Ecdysozoa</taxon>
        <taxon>Arthropoda</taxon>
        <taxon>Chelicerata</taxon>
        <taxon>Arachnida</taxon>
        <taxon>Araneae</taxon>
        <taxon>Araneomorphae</taxon>
        <taxon>Entelegynae</taxon>
        <taxon>Araneoidea</taxon>
        <taxon>Araneidae</taxon>
        <taxon>Caerostris</taxon>
    </lineage>
</organism>
<dbReference type="Gene3D" id="2.60.40.10">
    <property type="entry name" value="Immunoglobulins"/>
    <property type="match status" value="2"/>
</dbReference>
<evidence type="ECO:0000313" key="4">
    <source>
        <dbReference type="EMBL" id="GIY04340.1"/>
    </source>
</evidence>
<feature type="domain" description="Ig-like" evidence="3">
    <location>
        <begin position="60"/>
        <end position="129"/>
    </location>
</feature>
<protein>
    <submittedName>
        <fullName evidence="4">Titin</fullName>
    </submittedName>
</protein>
<reference evidence="4 5" key="1">
    <citation type="submission" date="2021-06" db="EMBL/GenBank/DDBJ databases">
        <title>Caerostris extrusa draft genome.</title>
        <authorList>
            <person name="Kono N."/>
            <person name="Arakawa K."/>
        </authorList>
    </citation>
    <scope>NUCLEOTIDE SEQUENCE [LARGE SCALE GENOMIC DNA]</scope>
</reference>
<feature type="signal peptide" evidence="2">
    <location>
        <begin position="1"/>
        <end position="23"/>
    </location>
</feature>
<evidence type="ECO:0000256" key="1">
    <source>
        <dbReference type="ARBA" id="ARBA00023319"/>
    </source>
</evidence>
<dbReference type="GO" id="GO:0098632">
    <property type="term" value="F:cell-cell adhesion mediator activity"/>
    <property type="evidence" value="ECO:0007669"/>
    <property type="project" value="TreeGrafter"/>
</dbReference>
<dbReference type="GO" id="GO:0005886">
    <property type="term" value="C:plasma membrane"/>
    <property type="evidence" value="ECO:0007669"/>
    <property type="project" value="TreeGrafter"/>
</dbReference>
<dbReference type="GO" id="GO:0030424">
    <property type="term" value="C:axon"/>
    <property type="evidence" value="ECO:0007669"/>
    <property type="project" value="TreeGrafter"/>
</dbReference>
<dbReference type="InterPro" id="IPR007110">
    <property type="entry name" value="Ig-like_dom"/>
</dbReference>
<comment type="caution">
    <text evidence="4">The sequence shown here is derived from an EMBL/GenBank/DDBJ whole genome shotgun (WGS) entry which is preliminary data.</text>
</comment>
<dbReference type="Proteomes" id="UP001054945">
    <property type="component" value="Unassembled WGS sequence"/>
</dbReference>
<evidence type="ECO:0000313" key="5">
    <source>
        <dbReference type="Proteomes" id="UP001054945"/>
    </source>
</evidence>
<dbReference type="PANTHER" id="PTHR10075">
    <property type="entry name" value="BASIGIN RELATED"/>
    <property type="match status" value="1"/>
</dbReference>
<evidence type="ECO:0000259" key="3">
    <source>
        <dbReference type="PROSITE" id="PS50835"/>
    </source>
</evidence>
<dbReference type="EMBL" id="BPLR01005700">
    <property type="protein sequence ID" value="GIY04340.1"/>
    <property type="molecule type" value="Genomic_DNA"/>
</dbReference>
<feature type="chain" id="PRO_5043629743" evidence="2">
    <location>
        <begin position="24"/>
        <end position="168"/>
    </location>
</feature>
<keyword evidence="5" id="KW-1185">Reference proteome</keyword>
<dbReference type="InterPro" id="IPR013783">
    <property type="entry name" value="Ig-like_fold"/>
</dbReference>
<dbReference type="Pfam" id="PF13927">
    <property type="entry name" value="Ig_3"/>
    <property type="match status" value="1"/>
</dbReference>
<sequence length="168" mass="18199">MIPKRLFPVWLLLGICFLNTGHTSVIDPLTEDDTGNYTCVASSRGITSSYTTTLDVLVPPSWKVMPSDIDAVNGDNIILNCQGSGQPQPVVSWHRTMSLNPDFISVTNKIQANGSVILSDISKEDEGMYRPESTLMIQPFSFPSESVIGKRVSATCTPSAGEKWSSSG</sequence>
<evidence type="ECO:0000256" key="2">
    <source>
        <dbReference type="SAM" id="SignalP"/>
    </source>
</evidence>
<keyword evidence="2" id="KW-0732">Signal</keyword>
<dbReference type="GO" id="GO:0007411">
    <property type="term" value="P:axon guidance"/>
    <property type="evidence" value="ECO:0007669"/>
    <property type="project" value="TreeGrafter"/>
</dbReference>
<name>A0AAV4Q8L9_CAEEX</name>
<accession>A0AAV4Q8L9</accession>
<gene>
    <name evidence="4" type="primary">TTN_1</name>
    <name evidence="4" type="ORF">CEXT_365651</name>
</gene>